<dbReference type="Pfam" id="PF11070">
    <property type="entry name" value="DUF2871"/>
    <property type="match status" value="1"/>
</dbReference>
<feature type="transmembrane region" description="Helical" evidence="1">
    <location>
        <begin position="257"/>
        <end position="277"/>
    </location>
</feature>
<feature type="transmembrane region" description="Helical" evidence="1">
    <location>
        <begin position="165"/>
        <end position="182"/>
    </location>
</feature>
<dbReference type="Proteomes" id="UP001549162">
    <property type="component" value="Unassembled WGS sequence"/>
</dbReference>
<evidence type="ECO:0008006" key="4">
    <source>
        <dbReference type="Google" id="ProtNLM"/>
    </source>
</evidence>
<evidence type="ECO:0000313" key="3">
    <source>
        <dbReference type="Proteomes" id="UP001549162"/>
    </source>
</evidence>
<evidence type="ECO:0000256" key="1">
    <source>
        <dbReference type="SAM" id="Phobius"/>
    </source>
</evidence>
<sequence length="358" mass="40771">MMGLIESLFDITYLIVVIGLGIRLILSPKKGAKLFGWMAILLGVGDAFHLLPRVMAHLSPSGFIEYQAALSWGKFITGITMTVFYLLFYFYYSLLSEDYDSKKKWTIFILTAIRIILILSPQNNWGANENYTMGIIRNIPFLIMGILLIIWTYNKKNVVGLEKMSLLIFLSFLFYIPVVLWVDKMPALGALMIPKTIAYVLIVVQGFKYFIKEFKISNLIDMSLTYLVMGLAGGVFYREFTKYFNYTLDNHLSKIHVHTLVLGFIVLLLMYLMVKNFRLDKLSELKRTLYIYNIGLITTIATMTVYGIYDVVGEGQDTINIAALSGISGIGHTLLGIGFIWTMLKIKKLSELKIIKES</sequence>
<keyword evidence="1" id="KW-1133">Transmembrane helix</keyword>
<keyword evidence="1" id="KW-0472">Membrane</keyword>
<reference evidence="2 3" key="1">
    <citation type="submission" date="2024-06" db="EMBL/GenBank/DDBJ databases">
        <title>Genomic Encyclopedia of Type Strains, Phase IV (KMG-IV): sequencing the most valuable type-strain genomes for metagenomic binning, comparative biology and taxonomic classification.</title>
        <authorList>
            <person name="Goeker M."/>
        </authorList>
    </citation>
    <scope>NUCLEOTIDE SEQUENCE [LARGE SCALE GENOMIC DNA]</scope>
    <source>
        <strain evidence="2 3">DSM 21460</strain>
    </source>
</reference>
<feature type="transmembrane region" description="Helical" evidence="1">
    <location>
        <begin position="72"/>
        <end position="92"/>
    </location>
</feature>
<feature type="transmembrane region" description="Helical" evidence="1">
    <location>
        <begin position="219"/>
        <end position="237"/>
    </location>
</feature>
<keyword evidence="1" id="KW-0812">Transmembrane</keyword>
<evidence type="ECO:0000313" key="2">
    <source>
        <dbReference type="EMBL" id="MET3616386.1"/>
    </source>
</evidence>
<dbReference type="InterPro" id="IPR021299">
    <property type="entry name" value="DUF2871"/>
</dbReference>
<gene>
    <name evidence="2" type="ORF">ABID14_000006</name>
</gene>
<protein>
    <recommendedName>
        <fullName evidence="4">Beta-carotene 15,15'-monooxygenase</fullName>
    </recommendedName>
</protein>
<feature type="transmembrane region" description="Helical" evidence="1">
    <location>
        <begin position="104"/>
        <end position="122"/>
    </location>
</feature>
<feature type="transmembrane region" description="Helical" evidence="1">
    <location>
        <begin position="188"/>
        <end position="207"/>
    </location>
</feature>
<dbReference type="EMBL" id="JBEPMA010000001">
    <property type="protein sequence ID" value="MET3616386.1"/>
    <property type="molecule type" value="Genomic_DNA"/>
</dbReference>
<comment type="caution">
    <text evidence="2">The sequence shown here is derived from an EMBL/GenBank/DDBJ whole genome shotgun (WGS) entry which is preliminary data.</text>
</comment>
<feature type="transmembrane region" description="Helical" evidence="1">
    <location>
        <begin position="289"/>
        <end position="309"/>
    </location>
</feature>
<accession>A0ABV2J6J5</accession>
<feature type="transmembrane region" description="Helical" evidence="1">
    <location>
        <begin position="321"/>
        <end position="344"/>
    </location>
</feature>
<feature type="transmembrane region" description="Helical" evidence="1">
    <location>
        <begin position="6"/>
        <end position="25"/>
    </location>
</feature>
<feature type="transmembrane region" description="Helical" evidence="1">
    <location>
        <begin position="34"/>
        <end position="52"/>
    </location>
</feature>
<organism evidence="2 3">
    <name type="scientific">Peptoniphilus olsenii</name>
    <dbReference type="NCBI Taxonomy" id="411570"/>
    <lineage>
        <taxon>Bacteria</taxon>
        <taxon>Bacillati</taxon>
        <taxon>Bacillota</taxon>
        <taxon>Tissierellia</taxon>
        <taxon>Tissierellales</taxon>
        <taxon>Peptoniphilaceae</taxon>
        <taxon>Peptoniphilus</taxon>
    </lineage>
</organism>
<keyword evidence="3" id="KW-1185">Reference proteome</keyword>
<name>A0ABV2J6J5_9FIRM</name>
<proteinExistence type="predicted"/>
<feature type="transmembrane region" description="Helical" evidence="1">
    <location>
        <begin position="134"/>
        <end position="153"/>
    </location>
</feature>